<evidence type="ECO:0000256" key="4">
    <source>
        <dbReference type="ARBA" id="ARBA00023002"/>
    </source>
</evidence>
<dbReference type="AlphaFoldDB" id="A0A933GMA3"/>
<dbReference type="InterPro" id="IPR000262">
    <property type="entry name" value="FMN-dep_DH"/>
</dbReference>
<keyword evidence="4" id="KW-0560">Oxidoreductase</keyword>
<proteinExistence type="inferred from homology"/>
<dbReference type="PROSITE" id="PS51349">
    <property type="entry name" value="FMN_HYDROXY_ACID_DH_2"/>
    <property type="match status" value="1"/>
</dbReference>
<name>A0A933GMA3_UNCTE</name>
<feature type="binding site" evidence="7">
    <location>
        <begin position="248"/>
        <end position="252"/>
    </location>
    <ligand>
        <name>FMN</name>
        <dbReference type="ChEBI" id="CHEBI:58210"/>
    </ligand>
</feature>
<feature type="binding site" evidence="7">
    <location>
        <position position="217"/>
    </location>
    <ligand>
        <name>glyoxylate</name>
        <dbReference type="ChEBI" id="CHEBI:36655"/>
    </ligand>
</feature>
<keyword evidence="2 7" id="KW-0285">Flavoprotein</keyword>
<protein>
    <submittedName>
        <fullName evidence="9">Alpha-hydroxy-acid oxidizing protein</fullName>
    </submittedName>
</protein>
<reference evidence="9" key="1">
    <citation type="submission" date="2020-07" db="EMBL/GenBank/DDBJ databases">
        <title>Huge and variable diversity of episymbiotic CPR bacteria and DPANN archaea in groundwater ecosystems.</title>
        <authorList>
            <person name="He C.Y."/>
            <person name="Keren R."/>
            <person name="Whittaker M."/>
            <person name="Farag I.F."/>
            <person name="Doudna J."/>
            <person name="Cate J.H.D."/>
            <person name="Banfield J.F."/>
        </authorList>
    </citation>
    <scope>NUCLEOTIDE SEQUENCE</scope>
    <source>
        <strain evidence="9">NC_groundwater_1482_Ag_S-0.65um_47_24</strain>
    </source>
</reference>
<evidence type="ECO:0000256" key="7">
    <source>
        <dbReference type="PIRSR" id="PIRSR000138-2"/>
    </source>
</evidence>
<feature type="binding site" evidence="7">
    <location>
        <position position="193"/>
    </location>
    <ligand>
        <name>FMN</name>
        <dbReference type="ChEBI" id="CHEBI:58210"/>
    </ligand>
</feature>
<evidence type="ECO:0000313" key="9">
    <source>
        <dbReference type="EMBL" id="MBI4596526.1"/>
    </source>
</evidence>
<evidence type="ECO:0000259" key="8">
    <source>
        <dbReference type="PROSITE" id="PS51349"/>
    </source>
</evidence>
<keyword evidence="3 7" id="KW-0288">FMN</keyword>
<evidence type="ECO:0000256" key="1">
    <source>
        <dbReference type="ARBA" id="ARBA00001917"/>
    </source>
</evidence>
<accession>A0A933GMA3</accession>
<dbReference type="InterPro" id="IPR013785">
    <property type="entry name" value="Aldolase_TIM"/>
</dbReference>
<dbReference type="GO" id="GO:0016491">
    <property type="term" value="F:oxidoreductase activity"/>
    <property type="evidence" value="ECO:0007669"/>
    <property type="project" value="UniProtKB-KW"/>
</dbReference>
<feature type="binding site" evidence="7">
    <location>
        <position position="215"/>
    </location>
    <ligand>
        <name>FMN</name>
        <dbReference type="ChEBI" id="CHEBI:58210"/>
    </ligand>
</feature>
<evidence type="ECO:0000256" key="3">
    <source>
        <dbReference type="ARBA" id="ARBA00022643"/>
    </source>
</evidence>
<comment type="cofactor">
    <cofactor evidence="1">
        <name>FMN</name>
        <dbReference type="ChEBI" id="CHEBI:58210"/>
    </cofactor>
</comment>
<gene>
    <name evidence="9" type="ORF">HY730_09175</name>
</gene>
<organism evidence="9 10">
    <name type="scientific">Tectimicrobiota bacterium</name>
    <dbReference type="NCBI Taxonomy" id="2528274"/>
    <lineage>
        <taxon>Bacteria</taxon>
        <taxon>Pseudomonadati</taxon>
        <taxon>Nitrospinota/Tectimicrobiota group</taxon>
        <taxon>Candidatus Tectimicrobiota</taxon>
    </lineage>
</organism>
<sequence>MRYGELIQKAEEALEAKGVLKNYRGLGAETGYTGRFNFEYFKAFGFKLRMIDSVLADTEITLFNRRFKTPITSGALSGMTNVTDNPLSKLATGVKEAGSMMWVGITTSDQFLSVIKTGVPTVRIVKPYADMQKMISEIKEAEEAGAIAVGTDVDFFYGGKVGDHTFAPGAMGPKSTDQLKELVAITKLPFIHKGILSASDAEKAMKIGAGAIVVSNHAGAVIDYCAHPLEVLPEIKSVIGNSMPIFVDSGFRRGADVMKALALGADAVCMGNALIMGLAANESQGVTEIINILNEEIRRIMSVTGCTNLKDIKADILVKRSFII</sequence>
<evidence type="ECO:0000256" key="2">
    <source>
        <dbReference type="ARBA" id="ARBA00022630"/>
    </source>
</evidence>
<evidence type="ECO:0000256" key="6">
    <source>
        <dbReference type="PIRSR" id="PIRSR000138-1"/>
    </source>
</evidence>
<dbReference type="Pfam" id="PF01070">
    <property type="entry name" value="FMN_dh"/>
    <property type="match status" value="2"/>
</dbReference>
<dbReference type="EMBL" id="JACQWF010000400">
    <property type="protein sequence ID" value="MBI4596526.1"/>
    <property type="molecule type" value="Genomic_DNA"/>
</dbReference>
<dbReference type="PIRSF" id="PIRSF000138">
    <property type="entry name" value="Al-hdrx_acd_dh"/>
    <property type="match status" value="1"/>
</dbReference>
<dbReference type="Gene3D" id="3.20.20.70">
    <property type="entry name" value="Aldolase class I"/>
    <property type="match status" value="1"/>
</dbReference>
<feature type="domain" description="FMN hydroxy acid dehydrogenase" evidence="8">
    <location>
        <begin position="1"/>
        <end position="322"/>
    </location>
</feature>
<dbReference type="Proteomes" id="UP000772181">
    <property type="component" value="Unassembled WGS sequence"/>
</dbReference>
<dbReference type="SUPFAM" id="SSF51395">
    <property type="entry name" value="FMN-linked oxidoreductases"/>
    <property type="match status" value="1"/>
</dbReference>
<dbReference type="PANTHER" id="PTHR10578:SF107">
    <property type="entry name" value="2-HYDROXYACID OXIDASE 1"/>
    <property type="match status" value="1"/>
</dbReference>
<dbReference type="InterPro" id="IPR012133">
    <property type="entry name" value="Alpha-hydoxy_acid_DH_FMN"/>
</dbReference>
<comment type="caution">
    <text evidence="9">The sequence shown here is derived from an EMBL/GenBank/DDBJ whole genome shotgun (WGS) entry which is preliminary data.</text>
</comment>
<feature type="active site" description="Proton acceptor" evidence="6">
    <location>
        <position position="217"/>
    </location>
</feature>
<dbReference type="PANTHER" id="PTHR10578">
    <property type="entry name" value="S -2-HYDROXY-ACID OXIDASE-RELATED"/>
    <property type="match status" value="1"/>
</dbReference>
<dbReference type="GO" id="GO:0010181">
    <property type="term" value="F:FMN binding"/>
    <property type="evidence" value="ECO:0007669"/>
    <property type="project" value="InterPro"/>
</dbReference>
<evidence type="ECO:0000313" key="10">
    <source>
        <dbReference type="Proteomes" id="UP000772181"/>
    </source>
</evidence>
<dbReference type="InterPro" id="IPR037396">
    <property type="entry name" value="FMN_HAD"/>
</dbReference>
<comment type="similarity">
    <text evidence="5">Belongs to the FMN-dependent alpha-hydroxy acid dehydrogenase family.</text>
</comment>
<evidence type="ECO:0000256" key="5">
    <source>
        <dbReference type="ARBA" id="ARBA00024042"/>
    </source>
</evidence>